<organism evidence="3 4">
    <name type="scientific">Janthinobacterium lividum</name>
    <dbReference type="NCBI Taxonomy" id="29581"/>
    <lineage>
        <taxon>Bacteria</taxon>
        <taxon>Pseudomonadati</taxon>
        <taxon>Pseudomonadota</taxon>
        <taxon>Betaproteobacteria</taxon>
        <taxon>Burkholderiales</taxon>
        <taxon>Oxalobacteraceae</taxon>
        <taxon>Janthinobacterium</taxon>
    </lineage>
</organism>
<reference evidence="3 4" key="1">
    <citation type="submission" date="2015-06" db="EMBL/GenBank/DDBJ databases">
        <title>Draft genome sequencing of a biphenyl-degrading bacterium, Janthinobacterium lividum MEG1.</title>
        <authorList>
            <person name="Shimodaira J."/>
            <person name="Hatta T."/>
        </authorList>
    </citation>
    <scope>NUCLEOTIDE SEQUENCE [LARGE SCALE GENOMIC DNA]</scope>
    <source>
        <strain evidence="3 4">MEG1</strain>
    </source>
</reference>
<feature type="domain" description="UspA" evidence="2">
    <location>
        <begin position="213"/>
        <end position="276"/>
    </location>
</feature>
<protein>
    <recommendedName>
        <fullName evidence="2">UspA domain-containing protein</fullName>
    </recommendedName>
</protein>
<dbReference type="CDD" id="cd00293">
    <property type="entry name" value="USP-like"/>
    <property type="match status" value="1"/>
</dbReference>
<dbReference type="PRINTS" id="PR01438">
    <property type="entry name" value="UNVRSLSTRESS"/>
</dbReference>
<name>A0A1S1UAK6_9BURK</name>
<dbReference type="AlphaFoldDB" id="A0A1S1UAK6"/>
<dbReference type="RefSeq" id="WP_071077635.1">
    <property type="nucleotide sequence ID" value="NZ_LFKP01000008.1"/>
</dbReference>
<gene>
    <name evidence="3" type="ORF">AKG95_15165</name>
</gene>
<dbReference type="PANTHER" id="PTHR46268:SF15">
    <property type="entry name" value="UNIVERSAL STRESS PROTEIN HP_0031"/>
    <property type="match status" value="1"/>
</dbReference>
<dbReference type="PANTHER" id="PTHR46268">
    <property type="entry name" value="STRESS RESPONSE PROTEIN NHAX"/>
    <property type="match status" value="1"/>
</dbReference>
<dbReference type="Proteomes" id="UP000179840">
    <property type="component" value="Unassembled WGS sequence"/>
</dbReference>
<dbReference type="EMBL" id="LFKP01000008">
    <property type="protein sequence ID" value="OHV96153.1"/>
    <property type="molecule type" value="Genomic_DNA"/>
</dbReference>
<dbReference type="SUPFAM" id="SSF52402">
    <property type="entry name" value="Adenine nucleotide alpha hydrolases-like"/>
    <property type="match status" value="2"/>
</dbReference>
<dbReference type="Pfam" id="PF00582">
    <property type="entry name" value="Usp"/>
    <property type="match status" value="1"/>
</dbReference>
<comment type="similarity">
    <text evidence="1">Belongs to the universal stress protein A family.</text>
</comment>
<proteinExistence type="inferred from homology"/>
<accession>A0A1S1UAK6</accession>
<dbReference type="Gene3D" id="3.40.50.12370">
    <property type="match status" value="1"/>
</dbReference>
<evidence type="ECO:0000259" key="2">
    <source>
        <dbReference type="Pfam" id="PF00582"/>
    </source>
</evidence>
<evidence type="ECO:0000313" key="3">
    <source>
        <dbReference type="EMBL" id="OHV96153.1"/>
    </source>
</evidence>
<dbReference type="InterPro" id="IPR006016">
    <property type="entry name" value="UspA"/>
</dbReference>
<sequence length="279" mass="30294">MYKTILMYADQFSGFERRLQVAAALASEADSHLIGTVASGGPQLDYLVYGAVTLAPPPPIDYEPLRDAAREQLVRFDERCRQLGVASYETRFQDSSAADALILQSLYCDLVITGQSDLSDRSLIWSTRLPAYLALHSARPLLVIPEGDGPVTIPGRSIVIGWNATAEASRAVAGALPLLVRAQRVQIIVLNPRQHYGQHGQEPGADLATYLARHGVRTEVSRSETTEECGTALCRLAQDSGADLIVAGAFGRSRFQEWVLGGTTRSLLNQSRLPLLLGH</sequence>
<evidence type="ECO:0000256" key="1">
    <source>
        <dbReference type="ARBA" id="ARBA00008791"/>
    </source>
</evidence>
<comment type="caution">
    <text evidence="3">The sequence shown here is derived from an EMBL/GenBank/DDBJ whole genome shotgun (WGS) entry which is preliminary data.</text>
</comment>
<evidence type="ECO:0000313" key="4">
    <source>
        <dbReference type="Proteomes" id="UP000179840"/>
    </source>
</evidence>
<dbReference type="InterPro" id="IPR006015">
    <property type="entry name" value="Universal_stress_UspA"/>
</dbReference>